<comment type="catalytic activity">
    <reaction evidence="1">
        <text>dihydroxyacetone + phosphoenolpyruvate = dihydroxyacetone phosphate + pyruvate</text>
        <dbReference type="Rhea" id="RHEA:18381"/>
        <dbReference type="ChEBI" id="CHEBI:15361"/>
        <dbReference type="ChEBI" id="CHEBI:16016"/>
        <dbReference type="ChEBI" id="CHEBI:57642"/>
        <dbReference type="ChEBI" id="CHEBI:58702"/>
        <dbReference type="EC" id="2.7.1.121"/>
    </reaction>
</comment>
<dbReference type="Pfam" id="PF03610">
    <property type="entry name" value="EIIA-man"/>
    <property type="match status" value="1"/>
</dbReference>
<dbReference type="NCBIfam" id="TIGR02364">
    <property type="entry name" value="dha_pts"/>
    <property type="match status" value="1"/>
</dbReference>
<dbReference type="Pfam" id="PF00381">
    <property type="entry name" value="PTS-HPr"/>
    <property type="match status" value="1"/>
</dbReference>
<evidence type="ECO:0000259" key="8">
    <source>
        <dbReference type="PROSITE" id="PS51096"/>
    </source>
</evidence>
<dbReference type="KEGG" id="mlv:CVS47_00962"/>
<keyword evidence="11" id="KW-1185">Reference proteome</keyword>
<dbReference type="PROSITE" id="PS51096">
    <property type="entry name" value="PTS_EIIA_TYPE_4"/>
    <property type="match status" value="1"/>
</dbReference>
<dbReference type="InterPro" id="IPR035895">
    <property type="entry name" value="HPr-like_sf"/>
</dbReference>
<keyword evidence="6" id="KW-0808">Transferase</keyword>
<evidence type="ECO:0000256" key="2">
    <source>
        <dbReference type="ARBA" id="ARBA00002788"/>
    </source>
</evidence>
<dbReference type="GO" id="GO:0019563">
    <property type="term" value="P:glycerol catabolic process"/>
    <property type="evidence" value="ECO:0007669"/>
    <property type="project" value="InterPro"/>
</dbReference>
<evidence type="ECO:0000256" key="5">
    <source>
        <dbReference type="ARBA" id="ARBA00020422"/>
    </source>
</evidence>
<sequence>MIGIVAVSHSPALAAAARELALQMGGDDPPLVEIAAGTPDGALGTDAAAIAEAVERAASGDGVLVLMDLGSAILSAETALEFVDPDITVRLSPAPFVEGLVAAVVGAASGSDLDAIVAQLDTALAAKRQQLGIPEPETTDAAAPASAEQPADDAELSFEAVIRNPSGLHARPAASFARAAGRFDARVTVTDLGSQMAPVAANSLLSLMAMGVGRGATVRVAATGREARAALDELRGMIEDGFGEM</sequence>
<evidence type="ECO:0000313" key="11">
    <source>
        <dbReference type="Proteomes" id="UP000276888"/>
    </source>
</evidence>
<proteinExistence type="predicted"/>
<dbReference type="AlphaFoldDB" id="A0A3S9W8E1"/>
<comment type="subunit">
    <text evidence="7">Homodimer. The dihydroxyacetone kinase complex is composed of a homodimer of DhaM, a homodimer of DhaK and the subunit DhaL.</text>
</comment>
<dbReference type="EMBL" id="CP031423">
    <property type="protein sequence ID" value="AZS36361.1"/>
    <property type="molecule type" value="Genomic_DNA"/>
</dbReference>
<dbReference type="Proteomes" id="UP000276888">
    <property type="component" value="Chromosome"/>
</dbReference>
<feature type="domain" description="HPr" evidence="9">
    <location>
        <begin position="155"/>
        <end position="245"/>
    </location>
</feature>
<evidence type="ECO:0000313" key="10">
    <source>
        <dbReference type="EMBL" id="AZS36361.1"/>
    </source>
</evidence>
<dbReference type="GO" id="GO:0016020">
    <property type="term" value="C:membrane"/>
    <property type="evidence" value="ECO:0007669"/>
    <property type="project" value="InterPro"/>
</dbReference>
<dbReference type="NCBIfam" id="TIGR01003">
    <property type="entry name" value="PTS_HPr_family"/>
    <property type="match status" value="1"/>
</dbReference>
<dbReference type="InterPro" id="IPR012844">
    <property type="entry name" value="DhaM_N"/>
</dbReference>
<dbReference type="Gene3D" id="3.40.50.510">
    <property type="entry name" value="Phosphotransferase system, mannose-type IIA component"/>
    <property type="match status" value="1"/>
</dbReference>
<gene>
    <name evidence="10" type="primary">dhaM</name>
    <name evidence="10" type="ORF">CVS47_00962</name>
</gene>
<keyword evidence="10" id="KW-0378">Hydrolase</keyword>
<name>A0A3S9W8E1_9MICO</name>
<dbReference type="PANTHER" id="PTHR38594:SF1">
    <property type="entry name" value="PEP-DEPENDENT DIHYDROXYACETONE KINASE, PHOSPHORYL DONOR SUBUNIT DHAM"/>
    <property type="match status" value="1"/>
</dbReference>
<dbReference type="InterPro" id="IPR000032">
    <property type="entry name" value="HPr-like"/>
</dbReference>
<dbReference type="InterPro" id="IPR004701">
    <property type="entry name" value="PTS_EIIA_man-typ"/>
</dbReference>
<dbReference type="SUPFAM" id="SSF55594">
    <property type="entry name" value="HPr-like"/>
    <property type="match status" value="1"/>
</dbReference>
<dbReference type="PROSITE" id="PS51350">
    <property type="entry name" value="PTS_HPR_DOM"/>
    <property type="match status" value="1"/>
</dbReference>
<dbReference type="PROSITE" id="PS00369">
    <property type="entry name" value="PTS_HPR_HIS"/>
    <property type="match status" value="1"/>
</dbReference>
<dbReference type="InterPro" id="IPR036662">
    <property type="entry name" value="PTS_EIIA_man-typ_sf"/>
</dbReference>
<comment type="function">
    <text evidence="3">General (non sugar-specific) component of the phosphoenolpyruvate-dependent sugar phosphotransferase system (sugar PTS). This major carbohydrate active-transport system catalyzes the phosphorylation of incoming sugar substrates concomitantly with their translocation across the cell membrane. The phosphoryl group from phosphoenolpyruvate (PEP) is transferred to the phosphoryl carrier protein HPr by enzyme I. Phospho-HPr then transfers it to the PTS EIIA domain.</text>
</comment>
<dbReference type="RefSeq" id="WP_127095067.1">
    <property type="nucleotide sequence ID" value="NZ_CP031423.1"/>
</dbReference>
<organism evidence="10 11">
    <name type="scientific">Microbacterium lemovicicum</name>
    <dbReference type="NCBI Taxonomy" id="1072463"/>
    <lineage>
        <taxon>Bacteria</taxon>
        <taxon>Bacillati</taxon>
        <taxon>Actinomycetota</taxon>
        <taxon>Actinomycetes</taxon>
        <taxon>Micrococcales</taxon>
        <taxon>Microbacteriaceae</taxon>
        <taxon>Microbacterium</taxon>
    </lineage>
</organism>
<evidence type="ECO:0000256" key="6">
    <source>
        <dbReference type="ARBA" id="ARBA00022679"/>
    </source>
</evidence>
<dbReference type="PRINTS" id="PR00107">
    <property type="entry name" value="PHOSPHOCPHPR"/>
</dbReference>
<evidence type="ECO:0000256" key="3">
    <source>
        <dbReference type="ARBA" id="ARBA00003681"/>
    </source>
</evidence>
<dbReference type="SUPFAM" id="SSF53062">
    <property type="entry name" value="PTS system fructose IIA component-like"/>
    <property type="match status" value="1"/>
</dbReference>
<protein>
    <recommendedName>
        <fullName evidence="5">Phosphocarrier protein HPr</fullName>
        <ecNumber evidence="4">2.7.1.121</ecNumber>
    </recommendedName>
</protein>
<dbReference type="CDD" id="cd00367">
    <property type="entry name" value="PTS-HPr_like"/>
    <property type="match status" value="1"/>
</dbReference>
<dbReference type="EC" id="2.7.1.121" evidence="4"/>
<accession>A0A3S9W8E1</accession>
<dbReference type="OrthoDB" id="350754at2"/>
<dbReference type="GO" id="GO:0047324">
    <property type="term" value="F:phosphoenolpyruvate-glycerone phosphotransferase activity"/>
    <property type="evidence" value="ECO:0007669"/>
    <property type="project" value="UniProtKB-EC"/>
</dbReference>
<dbReference type="InterPro" id="IPR039643">
    <property type="entry name" value="DhaM"/>
</dbReference>
<dbReference type="PANTHER" id="PTHR38594">
    <property type="entry name" value="PEP-DEPENDENT DIHYDROXYACETONE KINASE, PHOSPHORYL DONOR SUBUNIT DHAM"/>
    <property type="match status" value="1"/>
</dbReference>
<reference evidence="10 11" key="1">
    <citation type="submission" date="2018-08" db="EMBL/GenBank/DDBJ databases">
        <title>Microbacterium lemovicicum sp. nov., a bacterium isolated from a natural uranium-rich soil.</title>
        <authorList>
            <person name="ORTET P."/>
        </authorList>
    </citation>
    <scope>NUCLEOTIDE SEQUENCE [LARGE SCALE GENOMIC DNA]</scope>
    <source>
        <strain evidence="10 11">Viu22</strain>
    </source>
</reference>
<evidence type="ECO:0000256" key="4">
    <source>
        <dbReference type="ARBA" id="ARBA00012095"/>
    </source>
</evidence>
<dbReference type="GO" id="GO:0016787">
    <property type="term" value="F:hydrolase activity"/>
    <property type="evidence" value="ECO:0007669"/>
    <property type="project" value="UniProtKB-KW"/>
</dbReference>
<evidence type="ECO:0000256" key="7">
    <source>
        <dbReference type="ARBA" id="ARBA00046577"/>
    </source>
</evidence>
<dbReference type="GO" id="GO:0009401">
    <property type="term" value="P:phosphoenolpyruvate-dependent sugar phosphotransferase system"/>
    <property type="evidence" value="ECO:0007669"/>
    <property type="project" value="InterPro"/>
</dbReference>
<dbReference type="InterPro" id="IPR001020">
    <property type="entry name" value="PTS_HPr_His_P_site"/>
</dbReference>
<dbReference type="Gene3D" id="3.30.1340.10">
    <property type="entry name" value="HPr-like"/>
    <property type="match status" value="1"/>
</dbReference>
<evidence type="ECO:0000256" key="1">
    <source>
        <dbReference type="ARBA" id="ARBA00001113"/>
    </source>
</evidence>
<comment type="function">
    <text evidence="2">Component of the dihydroxyacetone kinase complex, which is responsible for the phosphoenolpyruvate (PEP)-dependent phosphorylation of dihydroxyacetone. DhaM serves as the phosphoryl donor. Is phosphorylated by phosphoenolpyruvate in an EI- and HPr-dependent reaction, and a phosphorelay system on histidine residues finally leads to phosphoryl transfer to DhaL and dihydroxyacetone.</text>
</comment>
<feature type="domain" description="PTS EIIA type-4" evidence="8">
    <location>
        <begin position="1"/>
        <end position="131"/>
    </location>
</feature>
<evidence type="ECO:0000259" key="9">
    <source>
        <dbReference type="PROSITE" id="PS51350"/>
    </source>
</evidence>